<keyword evidence="3" id="KW-1185">Reference proteome</keyword>
<name>A0A8H4VQN2_9AGAR</name>
<evidence type="ECO:0000313" key="3">
    <source>
        <dbReference type="Proteomes" id="UP000521872"/>
    </source>
</evidence>
<gene>
    <name evidence="2" type="ORF">D9613_009995</name>
</gene>
<feature type="region of interest" description="Disordered" evidence="1">
    <location>
        <begin position="160"/>
        <end position="183"/>
    </location>
</feature>
<dbReference type="EMBL" id="JAACJL010000017">
    <property type="protein sequence ID" value="KAF4618522.1"/>
    <property type="molecule type" value="Genomic_DNA"/>
</dbReference>
<comment type="caution">
    <text evidence="2">The sequence shown here is derived from an EMBL/GenBank/DDBJ whole genome shotgun (WGS) entry which is preliminary data.</text>
</comment>
<dbReference type="AlphaFoldDB" id="A0A8H4VQN2"/>
<protein>
    <submittedName>
        <fullName evidence="2">Uncharacterized protein</fullName>
    </submittedName>
</protein>
<dbReference type="Proteomes" id="UP000521872">
    <property type="component" value="Unassembled WGS sequence"/>
</dbReference>
<organism evidence="2 3">
    <name type="scientific">Agrocybe pediades</name>
    <dbReference type="NCBI Taxonomy" id="84607"/>
    <lineage>
        <taxon>Eukaryota</taxon>
        <taxon>Fungi</taxon>
        <taxon>Dikarya</taxon>
        <taxon>Basidiomycota</taxon>
        <taxon>Agaricomycotina</taxon>
        <taxon>Agaricomycetes</taxon>
        <taxon>Agaricomycetidae</taxon>
        <taxon>Agaricales</taxon>
        <taxon>Agaricineae</taxon>
        <taxon>Strophariaceae</taxon>
        <taxon>Agrocybe</taxon>
    </lineage>
</organism>
<evidence type="ECO:0000313" key="2">
    <source>
        <dbReference type="EMBL" id="KAF4618522.1"/>
    </source>
</evidence>
<proteinExistence type="predicted"/>
<accession>A0A8H4VQN2</accession>
<reference evidence="2 3" key="1">
    <citation type="submission" date="2019-12" db="EMBL/GenBank/DDBJ databases">
        <authorList>
            <person name="Floudas D."/>
            <person name="Bentzer J."/>
            <person name="Ahren D."/>
            <person name="Johansson T."/>
            <person name="Persson P."/>
            <person name="Tunlid A."/>
        </authorList>
    </citation>
    <scope>NUCLEOTIDE SEQUENCE [LARGE SCALE GENOMIC DNA]</scope>
    <source>
        <strain evidence="2 3">CBS 102.39</strain>
    </source>
</reference>
<feature type="region of interest" description="Disordered" evidence="1">
    <location>
        <begin position="209"/>
        <end position="272"/>
    </location>
</feature>
<feature type="compositionally biased region" description="Low complexity" evidence="1">
    <location>
        <begin position="174"/>
        <end position="183"/>
    </location>
</feature>
<sequence length="272" mass="30201">MSTASHTPKRASFSCRSEDQEMLESLSGLSIKGFHDWYAQFLRFLPTTFNMEDSTEANANTPSSTNASLPTPPALKTSHVYLASPERPMYVYSRLEPTLWSHPYSSGHDWYANDRAIPPNAPLLKDLDSFTEGTGHGSFDFPLVPGPEDGPVFPLIFHPTEKVESDNPRRHHTTSSLDLDSLPLPSDPTDAVLAWIEGVSANACAPSAELPAAAEKTPKKRRRSFTQDSETDDRRFRSWSPSIETHFVPPCAQTEEEDPELVVYRTEPDAPG</sequence>
<evidence type="ECO:0000256" key="1">
    <source>
        <dbReference type="SAM" id="MobiDB-lite"/>
    </source>
</evidence>